<protein>
    <recommendedName>
        <fullName evidence="1">N-end aminoacyl transferase N-terminal domain-containing protein</fullName>
    </recommendedName>
</protein>
<gene>
    <name evidence="2" type="ORF">ONB1V03_LOCUS18668</name>
</gene>
<accession>A0A7R9MLM0</accession>
<dbReference type="EMBL" id="OC941148">
    <property type="protein sequence ID" value="CAD7662108.1"/>
    <property type="molecule type" value="Genomic_DNA"/>
</dbReference>
<dbReference type="EMBL" id="CAJPVJ010026323">
    <property type="protein sequence ID" value="CAG2179244.1"/>
    <property type="molecule type" value="Genomic_DNA"/>
</dbReference>
<reference evidence="2" key="1">
    <citation type="submission" date="2020-11" db="EMBL/GenBank/DDBJ databases">
        <authorList>
            <person name="Tran Van P."/>
        </authorList>
    </citation>
    <scope>NUCLEOTIDE SEQUENCE</scope>
</reference>
<dbReference type="InterPro" id="IPR007471">
    <property type="entry name" value="N-end_Aminoacyl_Trfase_N"/>
</dbReference>
<dbReference type="PANTHER" id="PTHR21367:SF1">
    <property type="entry name" value="ARGINYL-TRNA--PROTEIN TRANSFERASE 1"/>
    <property type="match status" value="1"/>
</dbReference>
<proteinExistence type="predicted"/>
<feature type="domain" description="N-end aminoacyl transferase N-terminal" evidence="1">
    <location>
        <begin position="18"/>
        <end position="76"/>
    </location>
</feature>
<dbReference type="Proteomes" id="UP000728032">
    <property type="component" value="Unassembled WGS sequence"/>
</dbReference>
<dbReference type="OrthoDB" id="74183at2759"/>
<dbReference type="PANTHER" id="PTHR21367">
    <property type="entry name" value="ARGININE-TRNA-PROTEIN TRANSFERASE 1"/>
    <property type="match status" value="1"/>
</dbReference>
<dbReference type="Pfam" id="PF04376">
    <property type="entry name" value="ATE_N"/>
    <property type="match status" value="1"/>
</dbReference>
<sequence>MSDIYGIVEYFGSNDESHPCGYCKTMKDGNTDYGKCRFGMWAHRLSNMNYQNLIDRNWRRSGKYCYKPVLERTCCPM</sequence>
<keyword evidence="3" id="KW-1185">Reference proteome</keyword>
<dbReference type="AlphaFoldDB" id="A0A7R9MLM0"/>
<evidence type="ECO:0000313" key="2">
    <source>
        <dbReference type="EMBL" id="CAD7662108.1"/>
    </source>
</evidence>
<evidence type="ECO:0000259" key="1">
    <source>
        <dbReference type="Pfam" id="PF04376"/>
    </source>
</evidence>
<organism evidence="2">
    <name type="scientific">Oppiella nova</name>
    <dbReference type="NCBI Taxonomy" id="334625"/>
    <lineage>
        <taxon>Eukaryota</taxon>
        <taxon>Metazoa</taxon>
        <taxon>Ecdysozoa</taxon>
        <taxon>Arthropoda</taxon>
        <taxon>Chelicerata</taxon>
        <taxon>Arachnida</taxon>
        <taxon>Acari</taxon>
        <taxon>Acariformes</taxon>
        <taxon>Sarcoptiformes</taxon>
        <taxon>Oribatida</taxon>
        <taxon>Brachypylina</taxon>
        <taxon>Oppioidea</taxon>
        <taxon>Oppiidae</taxon>
        <taxon>Oppiella</taxon>
    </lineage>
</organism>
<evidence type="ECO:0000313" key="3">
    <source>
        <dbReference type="Proteomes" id="UP000728032"/>
    </source>
</evidence>
<dbReference type="GO" id="GO:0005737">
    <property type="term" value="C:cytoplasm"/>
    <property type="evidence" value="ECO:0007669"/>
    <property type="project" value="TreeGrafter"/>
</dbReference>
<feature type="non-terminal residue" evidence="2">
    <location>
        <position position="1"/>
    </location>
</feature>
<dbReference type="InterPro" id="IPR030700">
    <property type="entry name" value="N-end_Aminoacyl_Trfase"/>
</dbReference>
<dbReference type="GO" id="GO:0004057">
    <property type="term" value="F:arginyl-tRNA--protein transferase activity"/>
    <property type="evidence" value="ECO:0007669"/>
    <property type="project" value="InterPro"/>
</dbReference>
<name>A0A7R9MLM0_9ACAR</name>